<evidence type="ECO:0000256" key="5">
    <source>
        <dbReference type="ARBA" id="ARBA00023180"/>
    </source>
</evidence>
<dbReference type="AlphaFoldDB" id="A0A4C2AE98"/>
<feature type="non-terminal residue" evidence="8">
    <location>
        <position position="1"/>
    </location>
</feature>
<keyword evidence="9" id="KW-1185">Reference proteome</keyword>
<dbReference type="STRING" id="151549.A0A4C2AE98"/>
<organism evidence="8 9">
    <name type="scientific">Eumeta variegata</name>
    <name type="common">Bagworm moth</name>
    <name type="synonym">Eumeta japonica</name>
    <dbReference type="NCBI Taxonomy" id="151549"/>
    <lineage>
        <taxon>Eukaryota</taxon>
        <taxon>Metazoa</taxon>
        <taxon>Ecdysozoa</taxon>
        <taxon>Arthropoda</taxon>
        <taxon>Hexapoda</taxon>
        <taxon>Insecta</taxon>
        <taxon>Pterygota</taxon>
        <taxon>Neoptera</taxon>
        <taxon>Endopterygota</taxon>
        <taxon>Lepidoptera</taxon>
        <taxon>Glossata</taxon>
        <taxon>Ditrysia</taxon>
        <taxon>Tineoidea</taxon>
        <taxon>Psychidae</taxon>
        <taxon>Oiketicinae</taxon>
        <taxon>Eumeta</taxon>
    </lineage>
</organism>
<gene>
    <name evidence="8" type="ORF">EVAR_69744_1</name>
</gene>
<dbReference type="Proteomes" id="UP000299102">
    <property type="component" value="Unassembled WGS sequence"/>
</dbReference>
<reference evidence="8 9" key="1">
    <citation type="journal article" date="2019" name="Commun. Biol.">
        <title>The bagworm genome reveals a unique fibroin gene that provides high tensile strength.</title>
        <authorList>
            <person name="Kono N."/>
            <person name="Nakamura H."/>
            <person name="Ohtoshi R."/>
            <person name="Tomita M."/>
            <person name="Numata K."/>
            <person name="Arakawa K."/>
        </authorList>
    </citation>
    <scope>NUCLEOTIDE SEQUENCE [LARGE SCALE GENOMIC DNA]</scope>
</reference>
<dbReference type="PANTHER" id="PTHR11559">
    <property type="entry name" value="CARBOXYLESTERASE"/>
    <property type="match status" value="1"/>
</dbReference>
<keyword evidence="4" id="KW-1015">Disulfide bond</keyword>
<keyword evidence="5" id="KW-0325">Glycoprotein</keyword>
<feature type="domain" description="Carboxylesterase type B" evidence="7">
    <location>
        <begin position="2"/>
        <end position="461"/>
    </location>
</feature>
<evidence type="ECO:0000256" key="1">
    <source>
        <dbReference type="ARBA" id="ARBA00005964"/>
    </source>
</evidence>
<dbReference type="EMBL" id="BGZK01002944">
    <property type="protein sequence ID" value="GBP97504.1"/>
    <property type="molecule type" value="Genomic_DNA"/>
</dbReference>
<protein>
    <recommendedName>
        <fullName evidence="6">Carboxylic ester hydrolase</fullName>
        <ecNumber evidence="6">3.1.1.-</ecNumber>
    </recommendedName>
</protein>
<name>A0A4C2AE98_EUMVA</name>
<dbReference type="OrthoDB" id="3200163at2759"/>
<dbReference type="PROSITE" id="PS00122">
    <property type="entry name" value="CARBOXYLESTERASE_B_1"/>
    <property type="match status" value="1"/>
</dbReference>
<evidence type="ECO:0000256" key="2">
    <source>
        <dbReference type="ARBA" id="ARBA00022487"/>
    </source>
</evidence>
<keyword evidence="2" id="KW-0719">Serine esterase</keyword>
<evidence type="ECO:0000259" key="7">
    <source>
        <dbReference type="Pfam" id="PF00135"/>
    </source>
</evidence>
<evidence type="ECO:0000256" key="4">
    <source>
        <dbReference type="ARBA" id="ARBA00023157"/>
    </source>
</evidence>
<evidence type="ECO:0000313" key="8">
    <source>
        <dbReference type="EMBL" id="GBP97504.1"/>
    </source>
</evidence>
<dbReference type="EC" id="3.1.1.-" evidence="6"/>
<keyword evidence="3 6" id="KW-0378">Hydrolase</keyword>
<dbReference type="SUPFAM" id="SSF53474">
    <property type="entry name" value="alpha/beta-Hydrolases"/>
    <property type="match status" value="1"/>
</dbReference>
<evidence type="ECO:0000256" key="3">
    <source>
        <dbReference type="ARBA" id="ARBA00022801"/>
    </source>
</evidence>
<comment type="caution">
    <text evidence="8">The sequence shown here is derived from an EMBL/GenBank/DDBJ whole genome shotgun (WGS) entry which is preliminary data.</text>
</comment>
<sequence length="500" mass="55804">GPLPPPTWLEIFEAVDKKVICPQHPYLFQMFPSALEYKMEENCLLANVFTPDTKETDLSVVVYIHGGAFQIGMGHMFVHNSLLNSGKIIVVNLNYRLGPHGFLCLGTEDAPGNAGMKDQVAALRWVKRNIAAFGGNPDDVTVAGYSAGATSVELLLASPSTRGLFNKVIPESGSGVGVWAVQRDPLETAKTYAQSEGFVNHDDVYELEEFFKNLSIDKLQSTYSFMDRRDSTFYFAPCVEREEANDPFLVDDPANVFKNGEYDKLPMLTGFADMEGILRLSSFEQWKDDMNANFHDFLPADLRFADDDERRKVAQEIKEFYFGDSPVNTDTVVGYVNYFSDVMFVYPTHRSMTLLAAAGSESLFLYVYAFVDNGTSIPYPDVTGADHCDQSKVLGDNIFLTDTDTQTDNLKKMKVLLTDVWKNFITTGNPTPEGSLAAKVLGEWLPTSPARPRHALLNASSELRAALWLGRMALWDRVYSEHYRAPVPPPSSHKSSRIEL</sequence>
<proteinExistence type="inferred from homology"/>
<evidence type="ECO:0000313" key="9">
    <source>
        <dbReference type="Proteomes" id="UP000299102"/>
    </source>
</evidence>
<dbReference type="InterPro" id="IPR002018">
    <property type="entry name" value="CarbesteraseB"/>
</dbReference>
<dbReference type="GO" id="GO:0052689">
    <property type="term" value="F:carboxylic ester hydrolase activity"/>
    <property type="evidence" value="ECO:0007669"/>
    <property type="project" value="UniProtKB-KW"/>
</dbReference>
<dbReference type="InterPro" id="IPR019826">
    <property type="entry name" value="Carboxylesterase_B_AS"/>
</dbReference>
<accession>A0A4C2AE98</accession>
<dbReference type="Gene3D" id="3.40.50.1820">
    <property type="entry name" value="alpha/beta hydrolase"/>
    <property type="match status" value="1"/>
</dbReference>
<comment type="similarity">
    <text evidence="1 6">Belongs to the type-B carboxylesterase/lipase family.</text>
</comment>
<dbReference type="Pfam" id="PF00135">
    <property type="entry name" value="COesterase"/>
    <property type="match status" value="1"/>
</dbReference>
<evidence type="ECO:0000256" key="6">
    <source>
        <dbReference type="RuleBase" id="RU361235"/>
    </source>
</evidence>
<dbReference type="InterPro" id="IPR050309">
    <property type="entry name" value="Type-B_Carboxylest/Lipase"/>
</dbReference>
<dbReference type="InterPro" id="IPR029058">
    <property type="entry name" value="AB_hydrolase_fold"/>
</dbReference>